<dbReference type="Proteomes" id="UP001499974">
    <property type="component" value="Unassembled WGS sequence"/>
</dbReference>
<keyword evidence="1" id="KW-0732">Signal</keyword>
<evidence type="ECO:0000256" key="1">
    <source>
        <dbReference type="SAM" id="SignalP"/>
    </source>
</evidence>
<organism evidence="2 3">
    <name type="scientific">Nocardioides conyzicola</name>
    <dbReference type="NCBI Taxonomy" id="1651781"/>
    <lineage>
        <taxon>Bacteria</taxon>
        <taxon>Bacillati</taxon>
        <taxon>Actinomycetota</taxon>
        <taxon>Actinomycetes</taxon>
        <taxon>Propionibacteriales</taxon>
        <taxon>Nocardioidaceae</taxon>
        <taxon>Nocardioides</taxon>
    </lineage>
</organism>
<protein>
    <submittedName>
        <fullName evidence="2">Uncharacterized protein</fullName>
    </submittedName>
</protein>
<keyword evidence="3" id="KW-1185">Reference proteome</keyword>
<dbReference type="EMBL" id="BAABKM010000002">
    <property type="protein sequence ID" value="GAA4707228.1"/>
    <property type="molecule type" value="Genomic_DNA"/>
</dbReference>
<reference evidence="3" key="1">
    <citation type="journal article" date="2019" name="Int. J. Syst. Evol. Microbiol.">
        <title>The Global Catalogue of Microorganisms (GCM) 10K type strain sequencing project: providing services to taxonomists for standard genome sequencing and annotation.</title>
        <authorList>
            <consortium name="The Broad Institute Genomics Platform"/>
            <consortium name="The Broad Institute Genome Sequencing Center for Infectious Disease"/>
            <person name="Wu L."/>
            <person name="Ma J."/>
        </authorList>
    </citation>
    <scope>NUCLEOTIDE SEQUENCE [LARGE SCALE GENOMIC DNA]</scope>
    <source>
        <strain evidence="3">JCM 18531</strain>
    </source>
</reference>
<sequence>MRRTLLVVLGLALLGLPPVLPAGADDTAPVTEVWRAGMPDGLTFTAIDCAKPETSSIGPYYFYSDDSLVLTASDTTAVGLSFGVASLSSLSAFEPTVTTGLGDPVRVQVSIPSREITGSALVPGAYIHHWATTDVFADVFFDWYDGHGGQTRSTLADYITGHAEASEPASISLAGGCAPGTADGYQVSRLHLAVAGVDRVLEFKQRVTPWVVGDRELGITYGRQVTLRSIADGDGQPGTPFQLWGRPIRSKKERLITTATTDADGVATATVRPERSMRYRWRYAVPDDHPITTSMATIRVRVAAKVTLRLARTPRPGRPGVAVVTVAPCGGQQVSLRAVTASGHDGARLARTRLVGCRARLPFVVPASGVRRLTAIVSPANGVSGVRVRPIPLHLAR</sequence>
<comment type="caution">
    <text evidence="2">The sequence shown here is derived from an EMBL/GenBank/DDBJ whole genome shotgun (WGS) entry which is preliminary data.</text>
</comment>
<name>A0ABP8XFR4_9ACTN</name>
<feature type="chain" id="PRO_5046926667" evidence="1">
    <location>
        <begin position="25"/>
        <end position="397"/>
    </location>
</feature>
<evidence type="ECO:0000313" key="2">
    <source>
        <dbReference type="EMBL" id="GAA4707228.1"/>
    </source>
</evidence>
<feature type="signal peptide" evidence="1">
    <location>
        <begin position="1"/>
        <end position="24"/>
    </location>
</feature>
<dbReference type="RefSeq" id="WP_345521838.1">
    <property type="nucleotide sequence ID" value="NZ_BAABKM010000002.1"/>
</dbReference>
<accession>A0ABP8XFR4</accession>
<evidence type="ECO:0000313" key="3">
    <source>
        <dbReference type="Proteomes" id="UP001499974"/>
    </source>
</evidence>
<proteinExistence type="predicted"/>
<gene>
    <name evidence="2" type="ORF">GCM10023349_27100</name>
</gene>